<organism evidence="1 2">
    <name type="scientific">Sporosarcina saromensis</name>
    <dbReference type="NCBI Taxonomy" id="359365"/>
    <lineage>
        <taxon>Bacteria</taxon>
        <taxon>Bacillati</taxon>
        <taxon>Bacillota</taxon>
        <taxon>Bacilli</taxon>
        <taxon>Bacillales</taxon>
        <taxon>Caryophanaceae</taxon>
        <taxon>Sporosarcina</taxon>
    </lineage>
</organism>
<proteinExistence type="predicted"/>
<dbReference type="Proteomes" id="UP001282284">
    <property type="component" value="Unassembled WGS sequence"/>
</dbReference>
<evidence type="ECO:0000313" key="1">
    <source>
        <dbReference type="EMBL" id="MDW0114547.1"/>
    </source>
</evidence>
<dbReference type="RefSeq" id="WP_317945665.1">
    <property type="nucleotide sequence ID" value="NZ_JAUBDI010000018.1"/>
</dbReference>
<gene>
    <name evidence="1" type="ORF">QT711_15215</name>
</gene>
<evidence type="ECO:0008006" key="3">
    <source>
        <dbReference type="Google" id="ProtNLM"/>
    </source>
</evidence>
<evidence type="ECO:0000313" key="2">
    <source>
        <dbReference type="Proteomes" id="UP001282284"/>
    </source>
</evidence>
<comment type="caution">
    <text evidence="1">The sequence shown here is derived from an EMBL/GenBank/DDBJ whole genome shotgun (WGS) entry which is preliminary data.</text>
</comment>
<sequence length="166" mass="18921">MIRRLFIVVSIIFIFGLFGCVKSNNNEENVSGEPKITNDSKQVDDFEVTINVEKDLNVYATITYIGEAAEKDIYHGGSIFFFNIYQQDGDFEYFGAMTQPLITTTLIQNEPHIVKFEGIEKLKLKTGTYEFEAIANFSLDSDDVLETKFEIPVSKITKPITFFITE</sequence>
<name>A0ABU4GG19_9BACL</name>
<protein>
    <recommendedName>
        <fullName evidence="3">Intracellular proteinase inhibitor</fullName>
    </recommendedName>
</protein>
<reference evidence="1 2" key="1">
    <citation type="submission" date="2023-06" db="EMBL/GenBank/DDBJ databases">
        <title>Sporosarcina sp. nov., isolated from Korean traditional fermented seafood 'Jeotgal'.</title>
        <authorList>
            <person name="Yang A.I."/>
            <person name="Shin N.-R."/>
        </authorList>
    </citation>
    <scope>NUCLEOTIDE SEQUENCE [LARGE SCALE GENOMIC DNA]</scope>
    <source>
        <strain evidence="1 2">KCTC13119</strain>
    </source>
</reference>
<dbReference type="EMBL" id="JAUBDI010000018">
    <property type="protein sequence ID" value="MDW0114547.1"/>
    <property type="molecule type" value="Genomic_DNA"/>
</dbReference>
<dbReference type="PROSITE" id="PS51257">
    <property type="entry name" value="PROKAR_LIPOPROTEIN"/>
    <property type="match status" value="1"/>
</dbReference>
<accession>A0ABU4GG19</accession>
<keyword evidence="2" id="KW-1185">Reference proteome</keyword>